<dbReference type="EMBL" id="PDUG01000006">
    <property type="protein sequence ID" value="PIC21698.1"/>
    <property type="molecule type" value="Genomic_DNA"/>
</dbReference>
<feature type="domain" description="Protein kinase" evidence="4">
    <location>
        <begin position="117"/>
        <end position="389"/>
    </location>
</feature>
<comment type="caution">
    <text evidence="5">The sequence shown here is derived from an EMBL/GenBank/DDBJ whole genome shotgun (WGS) entry which is preliminary data.</text>
</comment>
<organism evidence="5 6">
    <name type="scientific">Caenorhabditis nigoni</name>
    <dbReference type="NCBI Taxonomy" id="1611254"/>
    <lineage>
        <taxon>Eukaryota</taxon>
        <taxon>Metazoa</taxon>
        <taxon>Ecdysozoa</taxon>
        <taxon>Nematoda</taxon>
        <taxon>Chromadorea</taxon>
        <taxon>Rhabditida</taxon>
        <taxon>Rhabditina</taxon>
        <taxon>Rhabditomorpha</taxon>
        <taxon>Rhabditoidea</taxon>
        <taxon>Rhabditidae</taxon>
        <taxon>Peloderinae</taxon>
        <taxon>Caenorhabditis</taxon>
    </lineage>
</organism>
<name>A0A2G5T3B9_9PELO</name>
<proteinExistence type="predicted"/>
<keyword evidence="1" id="KW-0547">Nucleotide-binding</keyword>
<dbReference type="AlphaFoldDB" id="A0A2G5T3B9"/>
<evidence type="ECO:0000259" key="4">
    <source>
        <dbReference type="PROSITE" id="PS50011"/>
    </source>
</evidence>
<reference evidence="6" key="1">
    <citation type="submission" date="2017-10" db="EMBL/GenBank/DDBJ databases">
        <title>Rapid genome shrinkage in a self-fertile nematode reveals novel sperm competition proteins.</title>
        <authorList>
            <person name="Yin D."/>
            <person name="Schwarz E.M."/>
            <person name="Thomas C.G."/>
            <person name="Felde R.L."/>
            <person name="Korf I.F."/>
            <person name="Cutter A.D."/>
            <person name="Schartner C.M."/>
            <person name="Ralston E.J."/>
            <person name="Meyer B.J."/>
            <person name="Haag E.S."/>
        </authorList>
    </citation>
    <scope>NUCLEOTIDE SEQUENCE [LARGE SCALE GENOMIC DNA]</scope>
    <source>
        <strain evidence="6">JU1422</strain>
    </source>
</reference>
<dbReference type="OrthoDB" id="5816437at2759"/>
<dbReference type="InterPro" id="IPR000719">
    <property type="entry name" value="Prot_kinase_dom"/>
</dbReference>
<dbReference type="InterPro" id="IPR011009">
    <property type="entry name" value="Kinase-like_dom_sf"/>
</dbReference>
<dbReference type="PROSITE" id="PS50011">
    <property type="entry name" value="PROTEIN_KINASE_DOM"/>
    <property type="match status" value="1"/>
</dbReference>
<dbReference type="Gene3D" id="1.10.510.10">
    <property type="entry name" value="Transferase(Phosphotransferase) domain 1"/>
    <property type="match status" value="1"/>
</dbReference>
<evidence type="ECO:0000313" key="5">
    <source>
        <dbReference type="EMBL" id="PIC21698.1"/>
    </source>
</evidence>
<dbReference type="Proteomes" id="UP000230233">
    <property type="component" value="Chromosome X"/>
</dbReference>
<gene>
    <name evidence="5" type="primary">Cnig_chr_X.g26442</name>
    <name evidence="5" type="ORF">B9Z55_026442</name>
</gene>
<keyword evidence="6" id="KW-1185">Reference proteome</keyword>
<dbReference type="Pfam" id="PF00069">
    <property type="entry name" value="Pkinase"/>
    <property type="match status" value="1"/>
</dbReference>
<accession>A0A2G5T3B9</accession>
<dbReference type="GO" id="GO:0005737">
    <property type="term" value="C:cytoplasm"/>
    <property type="evidence" value="ECO:0007669"/>
    <property type="project" value="TreeGrafter"/>
</dbReference>
<dbReference type="GO" id="GO:0005524">
    <property type="term" value="F:ATP binding"/>
    <property type="evidence" value="ECO:0007669"/>
    <property type="project" value="UniProtKB-KW"/>
</dbReference>
<feature type="region of interest" description="Disordered" evidence="3">
    <location>
        <begin position="1"/>
        <end position="23"/>
    </location>
</feature>
<dbReference type="PANTHER" id="PTHR24346:SF30">
    <property type="entry name" value="MATERNAL EMBRYONIC LEUCINE ZIPPER KINASE"/>
    <property type="match status" value="1"/>
</dbReference>
<dbReference type="PANTHER" id="PTHR24346">
    <property type="entry name" value="MAP/MICROTUBULE AFFINITY-REGULATING KINASE"/>
    <property type="match status" value="1"/>
</dbReference>
<dbReference type="STRING" id="1611254.A0A2G5T3B9"/>
<evidence type="ECO:0000313" key="6">
    <source>
        <dbReference type="Proteomes" id="UP000230233"/>
    </source>
</evidence>
<keyword evidence="2" id="KW-0067">ATP-binding</keyword>
<dbReference type="GO" id="GO:0035556">
    <property type="term" value="P:intracellular signal transduction"/>
    <property type="evidence" value="ECO:0007669"/>
    <property type="project" value="TreeGrafter"/>
</dbReference>
<evidence type="ECO:0000256" key="3">
    <source>
        <dbReference type="SAM" id="MobiDB-lite"/>
    </source>
</evidence>
<protein>
    <recommendedName>
        <fullName evidence="4">Protein kinase domain-containing protein</fullName>
    </recommendedName>
</protein>
<sequence>MLRRNSSAPPVTRRPSMNDSSSTTIIKFPFLGKVEIRKTATVTPLSPSRTSNLERTTSRSVKYQIAPPERKRAQSVSRLTTTEKTANTVTACHGSLNNLKDENLYKYYPDPPQKDQYMKVRELGYCKNKLVRYYLMQNIQNPEWVLVQKTIPVGLVSTRLKDGVHVVDEFRLHMKLSELNHPNILKMFSMKTKELFHELRMEYVNGGSLKDQLSENAFFTEPHARDIFTQLIDAVAFLHRRNIAHFDIHPGNIFVTSTGIVKIGGFWRAHMCFDKYGKIPQTYDGVRGHKAYAAPECYRKRKTARYLAPPVDNWACGIVLLTMLTNNLPWLKAKKSHLQYADWVYQKTISIPRYACISSAAKDIIEKLLDPNPESRSTVETVKIINGWFPRKQATDSKNPAFPSSAIRRVASNPNWKQ</sequence>
<dbReference type="SUPFAM" id="SSF56112">
    <property type="entry name" value="Protein kinase-like (PK-like)"/>
    <property type="match status" value="1"/>
</dbReference>
<dbReference type="GO" id="GO:0004674">
    <property type="term" value="F:protein serine/threonine kinase activity"/>
    <property type="evidence" value="ECO:0007669"/>
    <property type="project" value="TreeGrafter"/>
</dbReference>
<evidence type="ECO:0000256" key="2">
    <source>
        <dbReference type="ARBA" id="ARBA00022840"/>
    </source>
</evidence>
<evidence type="ECO:0000256" key="1">
    <source>
        <dbReference type="ARBA" id="ARBA00022741"/>
    </source>
</evidence>